<sequence length="335" mass="37764">CEGRPGGIQGVAPFGCKGRPGGIQGVVPFVVLHEENSSEEFSDNNESNEDSEDEEAMLSWRLQRILAKKKKFQSGRRYFKKNKDFKKLEVKDSKKGEPICYECQKPRHIKTECPKLKKLECRKKESSRKPRTFKKKAMAAAWGNSSDSNSESSSSIEEEEEANLAFMANTEENERFALVKTKLCGHKAVDVADLQKNGMGSIIAATDRLKWTKIATLSEVSYPDLVKAFYVCLKTEEDGTLTSMVKGTQIRDGKLDINQLNAFNRLLYFIVCQIVVPRSATFSTCTKADSDLMFWAIQTQEIKTAEIMIERMKFASAHVWDTKSKLNVSVTTLII</sequence>
<comment type="caution">
    <text evidence="4">The sequence shown here is derived from an EMBL/GenBank/DDBJ whole genome shotgun (WGS) entry which is preliminary data.</text>
</comment>
<feature type="region of interest" description="Disordered" evidence="2">
    <location>
        <begin position="130"/>
        <end position="161"/>
    </location>
</feature>
<dbReference type="Proteomes" id="UP000652761">
    <property type="component" value="Unassembled WGS sequence"/>
</dbReference>
<keyword evidence="1" id="KW-0862">Zinc</keyword>
<dbReference type="GO" id="GO:0008270">
    <property type="term" value="F:zinc ion binding"/>
    <property type="evidence" value="ECO:0007669"/>
    <property type="project" value="UniProtKB-KW"/>
</dbReference>
<dbReference type="InterPro" id="IPR001878">
    <property type="entry name" value="Znf_CCHC"/>
</dbReference>
<evidence type="ECO:0000259" key="3">
    <source>
        <dbReference type="PROSITE" id="PS50158"/>
    </source>
</evidence>
<proteinExistence type="predicted"/>
<organism evidence="4 5">
    <name type="scientific">Colocasia esculenta</name>
    <name type="common">Wild taro</name>
    <name type="synonym">Arum esculentum</name>
    <dbReference type="NCBI Taxonomy" id="4460"/>
    <lineage>
        <taxon>Eukaryota</taxon>
        <taxon>Viridiplantae</taxon>
        <taxon>Streptophyta</taxon>
        <taxon>Embryophyta</taxon>
        <taxon>Tracheophyta</taxon>
        <taxon>Spermatophyta</taxon>
        <taxon>Magnoliopsida</taxon>
        <taxon>Liliopsida</taxon>
        <taxon>Araceae</taxon>
        <taxon>Aroideae</taxon>
        <taxon>Colocasieae</taxon>
        <taxon>Colocasia</taxon>
    </lineage>
</organism>
<keyword evidence="1" id="KW-0863">Zinc-finger</keyword>
<feature type="domain" description="CCHC-type" evidence="3">
    <location>
        <begin position="100"/>
        <end position="115"/>
    </location>
</feature>
<dbReference type="AlphaFoldDB" id="A0A843X6R8"/>
<dbReference type="GO" id="GO:0003676">
    <property type="term" value="F:nucleic acid binding"/>
    <property type="evidence" value="ECO:0007669"/>
    <property type="project" value="InterPro"/>
</dbReference>
<reference evidence="4" key="1">
    <citation type="submission" date="2017-07" db="EMBL/GenBank/DDBJ databases">
        <title>Taro Niue Genome Assembly and Annotation.</title>
        <authorList>
            <person name="Atibalentja N."/>
            <person name="Keating K."/>
            <person name="Fields C.J."/>
        </authorList>
    </citation>
    <scope>NUCLEOTIDE SEQUENCE</scope>
    <source>
        <strain evidence="4">Niue_2</strain>
        <tissue evidence="4">Leaf</tissue>
    </source>
</reference>
<evidence type="ECO:0000256" key="1">
    <source>
        <dbReference type="PROSITE-ProRule" id="PRU00047"/>
    </source>
</evidence>
<feature type="region of interest" description="Disordered" evidence="2">
    <location>
        <begin position="1"/>
        <end position="21"/>
    </location>
</feature>
<keyword evidence="1" id="KW-0479">Metal-binding</keyword>
<evidence type="ECO:0000313" key="5">
    <source>
        <dbReference type="Proteomes" id="UP000652761"/>
    </source>
</evidence>
<feature type="compositionally biased region" description="Acidic residues" evidence="2">
    <location>
        <begin position="37"/>
        <end position="55"/>
    </location>
</feature>
<dbReference type="EMBL" id="NMUH01005957">
    <property type="protein sequence ID" value="MQM14094.1"/>
    <property type="molecule type" value="Genomic_DNA"/>
</dbReference>
<dbReference type="PROSITE" id="PS50158">
    <property type="entry name" value="ZF_CCHC"/>
    <property type="match status" value="1"/>
</dbReference>
<feature type="compositionally biased region" description="Low complexity" evidence="2">
    <location>
        <begin position="145"/>
        <end position="155"/>
    </location>
</feature>
<keyword evidence="5" id="KW-1185">Reference proteome</keyword>
<feature type="region of interest" description="Disordered" evidence="2">
    <location>
        <begin position="36"/>
        <end position="55"/>
    </location>
</feature>
<dbReference type="SMART" id="SM00343">
    <property type="entry name" value="ZnF_C2HC"/>
    <property type="match status" value="1"/>
</dbReference>
<evidence type="ECO:0000313" key="4">
    <source>
        <dbReference type="EMBL" id="MQM14094.1"/>
    </source>
</evidence>
<evidence type="ECO:0000256" key="2">
    <source>
        <dbReference type="SAM" id="MobiDB-lite"/>
    </source>
</evidence>
<feature type="non-terminal residue" evidence="4">
    <location>
        <position position="335"/>
    </location>
</feature>
<gene>
    <name evidence="4" type="ORF">Taro_047024</name>
</gene>
<accession>A0A843X6R8</accession>
<protein>
    <recommendedName>
        <fullName evidence="3">CCHC-type domain-containing protein</fullName>
    </recommendedName>
</protein>
<feature type="non-terminal residue" evidence="4">
    <location>
        <position position="1"/>
    </location>
</feature>
<name>A0A843X6R8_COLES</name>
<dbReference type="OrthoDB" id="3863715at2759"/>